<evidence type="ECO:0000256" key="10">
    <source>
        <dbReference type="ARBA" id="ARBA00023098"/>
    </source>
</evidence>
<sequence length="718" mass="79574">MAAASTPSSTVAHAPDSIGPKAQPHDVNEQTAIDMKRFRARCTFDIAKMHNMIDEGSRDTEMRQKVHDIIANDALITEAKRTRPFLSRADRLYTGQALMKRLFDLVDEHDLDYMEFLECLFLVDEQTSYYLHHVAFLPVINAQGSDEQQAEWMAKAQNHAWLGCYLQTELGHGSNVRRLETTATFCKDTDEFEIHSPSLTATKWWIGGLGVVSTHGVVQAQLIIDGTNHGPHLFLVQLRDIQNHKLLPGIIAGEIGPKAHGGFAALDNGYARFNHVRIPRFNMLARFSQVTREGNFIKPPSDKLSFGGMVFIRAQMISAVSMSLTKATTIATRYLHVRRQFADPEAKGERAEEELNVIFYPSVYMRLLPLIAKSYVFGAMGKDMAELYGTMASQLASGNTEMLAEVHAVSSGLKSYVTAEVVEGIEIARRSLGGHGFMESAGVARIYSKELPSVTYEGDNYVLAQQTCRGGLKTYRGLLKDASKRKLLTASTDYLAHLADKKQIKLPHSIEEWRNLQVQTDLLDARAAFHVKRLEILMRSKAEGGQGKTMGQLSWQCQMISKAIVESFIGRRVAAALAPEGLLVNGLDDAGVKVIKNLMNFYLLNTIDGALSELLEFGVIPAHSTDSGAMQSPIETLRLAIANAAQEVLPETIGLTDAFGFSDWDLNSALGRYDGRCYEDLLHRAESQAELNLGGKIKDIFEKSIKPVLERGDRLAKL</sequence>
<dbReference type="EMBL" id="BABT02000117">
    <property type="protein sequence ID" value="GAA97160.1"/>
    <property type="molecule type" value="Genomic_DNA"/>
</dbReference>
<evidence type="ECO:0000259" key="16">
    <source>
        <dbReference type="Pfam" id="PF01756"/>
    </source>
</evidence>
<evidence type="ECO:0000256" key="6">
    <source>
        <dbReference type="ARBA" id="ARBA00022630"/>
    </source>
</evidence>
<dbReference type="OrthoDB" id="538336at2759"/>
<comment type="pathway">
    <text evidence="4">Lipid metabolism; peroxisomal fatty acid beta-oxidation.</text>
</comment>
<dbReference type="InParanoid" id="G7E2X9"/>
<dbReference type="FunFam" id="1.20.140.10:FF:000015">
    <property type="entry name" value="Acyl-coenzyme A oxidase"/>
    <property type="match status" value="1"/>
</dbReference>
<dbReference type="InterPro" id="IPR012258">
    <property type="entry name" value="Acyl-CoA_oxidase"/>
</dbReference>
<dbReference type="Proteomes" id="UP000009131">
    <property type="component" value="Unassembled WGS sequence"/>
</dbReference>
<evidence type="ECO:0000259" key="17">
    <source>
        <dbReference type="Pfam" id="PF14749"/>
    </source>
</evidence>
<evidence type="ECO:0000259" key="18">
    <source>
        <dbReference type="Pfam" id="PF22924"/>
    </source>
</evidence>
<evidence type="ECO:0000256" key="11">
    <source>
        <dbReference type="ARBA" id="ARBA00023140"/>
    </source>
</evidence>
<keyword evidence="11" id="KW-0576">Peroxisome</keyword>
<dbReference type="eggNOG" id="KOG0136">
    <property type="taxonomic scope" value="Eukaryota"/>
</dbReference>
<dbReference type="InterPro" id="IPR029320">
    <property type="entry name" value="Acyl-CoA_ox_N"/>
</dbReference>
<dbReference type="InterPro" id="IPR009100">
    <property type="entry name" value="AcylCoA_DH/oxidase_NM_dom_sf"/>
</dbReference>
<comment type="catalytic activity">
    <reaction evidence="1">
        <text>a 2,3-saturated acyl-CoA + O2 = a (2E)-enoyl-CoA + H2O2</text>
        <dbReference type="Rhea" id="RHEA:38959"/>
        <dbReference type="ChEBI" id="CHEBI:15379"/>
        <dbReference type="ChEBI" id="CHEBI:16240"/>
        <dbReference type="ChEBI" id="CHEBI:58856"/>
        <dbReference type="ChEBI" id="CHEBI:65111"/>
        <dbReference type="EC" id="1.3.3.6"/>
    </reaction>
</comment>
<evidence type="ECO:0000256" key="4">
    <source>
        <dbReference type="ARBA" id="ARBA00004846"/>
    </source>
</evidence>
<feature type="binding site" evidence="14">
    <location>
        <position position="168"/>
    </location>
    <ligand>
        <name>FAD</name>
        <dbReference type="ChEBI" id="CHEBI:57692"/>
    </ligand>
</feature>
<dbReference type="GO" id="GO:0005504">
    <property type="term" value="F:fatty acid binding"/>
    <property type="evidence" value="ECO:0007669"/>
    <property type="project" value="TreeGrafter"/>
</dbReference>
<dbReference type="Pfam" id="PF01756">
    <property type="entry name" value="ACOX"/>
    <property type="match status" value="1"/>
</dbReference>
<evidence type="ECO:0000256" key="13">
    <source>
        <dbReference type="PIRSR" id="PIRSR000168-1"/>
    </source>
</evidence>
<dbReference type="PANTHER" id="PTHR10909:SF250">
    <property type="entry name" value="PEROXISOMAL ACYL-COENZYME A OXIDASE 1"/>
    <property type="match status" value="1"/>
</dbReference>
<evidence type="ECO:0000256" key="12">
    <source>
        <dbReference type="PIRNR" id="PIRNR000168"/>
    </source>
</evidence>
<comment type="caution">
    <text evidence="19">The sequence shown here is derived from an EMBL/GenBank/DDBJ whole genome shotgun (WGS) entry which is preliminary data.</text>
</comment>
<evidence type="ECO:0000256" key="3">
    <source>
        <dbReference type="ARBA" id="ARBA00004275"/>
    </source>
</evidence>
<dbReference type="InterPro" id="IPR055060">
    <property type="entry name" value="ACOX_C_alpha1"/>
</dbReference>
<keyword evidence="6 12" id="KW-0285">Flavoprotein</keyword>
<dbReference type="STRING" id="764103.G7E2X9"/>
<dbReference type="GO" id="GO:0005777">
    <property type="term" value="C:peroxisome"/>
    <property type="evidence" value="ECO:0007669"/>
    <property type="project" value="UniProtKB-SubCell"/>
</dbReference>
<keyword evidence="9" id="KW-0560">Oxidoreductase</keyword>
<feature type="domain" description="Acyl-CoA oxidase C-terminal" evidence="16">
    <location>
        <begin position="516"/>
        <end position="709"/>
    </location>
</feature>
<organism evidence="19 20">
    <name type="scientific">Mixia osmundae (strain CBS 9802 / IAM 14324 / JCM 22182 / KY 12970)</name>
    <dbReference type="NCBI Taxonomy" id="764103"/>
    <lineage>
        <taxon>Eukaryota</taxon>
        <taxon>Fungi</taxon>
        <taxon>Dikarya</taxon>
        <taxon>Basidiomycota</taxon>
        <taxon>Pucciniomycotina</taxon>
        <taxon>Mixiomycetes</taxon>
        <taxon>Mixiales</taxon>
        <taxon>Mixiaceae</taxon>
        <taxon>Mixia</taxon>
    </lineage>
</organism>
<evidence type="ECO:0000256" key="2">
    <source>
        <dbReference type="ARBA" id="ARBA00001974"/>
    </source>
</evidence>
<reference evidence="19 20" key="1">
    <citation type="journal article" date="2011" name="J. Gen. Appl. Microbiol.">
        <title>Draft genome sequencing of the enigmatic basidiomycete Mixia osmundae.</title>
        <authorList>
            <person name="Nishida H."/>
            <person name="Nagatsuka Y."/>
            <person name="Sugiyama J."/>
        </authorList>
    </citation>
    <scope>NUCLEOTIDE SEQUENCE [LARGE SCALE GENOMIC DNA]</scope>
    <source>
        <strain evidence="20">CBS 9802 / IAM 14324 / JCM 22182 / KY 12970</strain>
    </source>
</reference>
<evidence type="ECO:0000313" key="19">
    <source>
        <dbReference type="EMBL" id="GAA97160.1"/>
    </source>
</evidence>
<evidence type="ECO:0000313" key="20">
    <source>
        <dbReference type="Proteomes" id="UP000009131"/>
    </source>
</evidence>
<dbReference type="FunFam" id="2.40.110.10:FF:000003">
    <property type="entry name" value="Acyl-coenzyme A oxidase"/>
    <property type="match status" value="1"/>
</dbReference>
<gene>
    <name evidence="19" type="primary">Mo03836</name>
    <name evidence="19" type="ORF">E5Q_03836</name>
</gene>
<dbReference type="PANTHER" id="PTHR10909">
    <property type="entry name" value="ELECTRON TRANSPORT OXIDOREDUCTASE"/>
    <property type="match status" value="1"/>
</dbReference>
<comment type="cofactor">
    <cofactor evidence="2">
        <name>FAD</name>
        <dbReference type="ChEBI" id="CHEBI:57692"/>
    </cofactor>
</comment>
<feature type="region of interest" description="Disordered" evidence="15">
    <location>
        <begin position="1"/>
        <end position="29"/>
    </location>
</feature>
<evidence type="ECO:0000256" key="9">
    <source>
        <dbReference type="ARBA" id="ARBA00023002"/>
    </source>
</evidence>
<dbReference type="InterPro" id="IPR046373">
    <property type="entry name" value="Acyl-CoA_Oxase/DH_mid-dom_sf"/>
</dbReference>
<evidence type="ECO:0000256" key="5">
    <source>
        <dbReference type="ARBA" id="ARBA00006288"/>
    </source>
</evidence>
<feature type="domain" description="Acyl-CoA oxidase C-alpha1" evidence="18">
    <location>
        <begin position="306"/>
        <end position="469"/>
    </location>
</feature>
<feature type="compositionally biased region" description="Polar residues" evidence="15">
    <location>
        <begin position="1"/>
        <end position="11"/>
    </location>
</feature>
<dbReference type="Gene3D" id="2.40.110.10">
    <property type="entry name" value="Butyryl-CoA Dehydrogenase, subunit A, domain 2"/>
    <property type="match status" value="1"/>
</dbReference>
<feature type="domain" description="Acyl-coenzyme A oxidase N-terminal" evidence="17">
    <location>
        <begin position="46"/>
        <end position="159"/>
    </location>
</feature>
<evidence type="ECO:0000256" key="1">
    <source>
        <dbReference type="ARBA" id="ARBA00001201"/>
    </source>
</evidence>
<evidence type="ECO:0000256" key="8">
    <source>
        <dbReference type="ARBA" id="ARBA00022832"/>
    </source>
</evidence>
<reference evidence="19 20" key="2">
    <citation type="journal article" date="2012" name="Open Biol.">
        <title>Characteristics of nucleosomes and linker DNA regions on the genome of the basidiomycete Mixia osmundae revealed by mono- and dinucleosome mapping.</title>
        <authorList>
            <person name="Nishida H."/>
            <person name="Kondo S."/>
            <person name="Matsumoto T."/>
            <person name="Suzuki Y."/>
            <person name="Yoshikawa H."/>
            <person name="Taylor T.D."/>
            <person name="Sugiyama J."/>
        </authorList>
    </citation>
    <scope>NUCLEOTIDE SEQUENCE [LARGE SCALE GENOMIC DNA]</scope>
    <source>
        <strain evidence="20">CBS 9802 / IAM 14324 / JCM 22182 / KY 12970</strain>
    </source>
</reference>
<name>G7E2X9_MIXOS</name>
<dbReference type="InterPro" id="IPR002655">
    <property type="entry name" value="Acyl-CoA_oxidase_C"/>
</dbReference>
<dbReference type="GO" id="GO:0055088">
    <property type="term" value="P:lipid homeostasis"/>
    <property type="evidence" value="ECO:0007669"/>
    <property type="project" value="TreeGrafter"/>
</dbReference>
<evidence type="ECO:0000256" key="15">
    <source>
        <dbReference type="SAM" id="MobiDB-lite"/>
    </source>
</evidence>
<dbReference type="Pfam" id="PF22924">
    <property type="entry name" value="ACOX_C_alpha1"/>
    <property type="match status" value="1"/>
</dbReference>
<dbReference type="InterPro" id="IPR037069">
    <property type="entry name" value="AcylCoA_DH/ox_N_sf"/>
</dbReference>
<dbReference type="RefSeq" id="XP_014571154.1">
    <property type="nucleotide sequence ID" value="XM_014715668.1"/>
</dbReference>
<proteinExistence type="inferred from homology"/>
<dbReference type="OMA" id="GINHEYM"/>
<dbReference type="AlphaFoldDB" id="G7E2X9"/>
<dbReference type="SUPFAM" id="SSF47203">
    <property type="entry name" value="Acyl-CoA dehydrogenase C-terminal domain-like"/>
    <property type="match status" value="2"/>
</dbReference>
<keyword evidence="20" id="KW-1185">Reference proteome</keyword>
<protein>
    <recommendedName>
        <fullName evidence="12">Acyl-coenzyme A oxidase</fullName>
    </recommendedName>
</protein>
<dbReference type="GO" id="GO:0071949">
    <property type="term" value="F:FAD binding"/>
    <property type="evidence" value="ECO:0007669"/>
    <property type="project" value="InterPro"/>
</dbReference>
<comment type="similarity">
    <text evidence="5 12">Belongs to the acyl-CoA oxidase family.</text>
</comment>
<accession>G7E2X9</accession>
<dbReference type="PIRSF" id="PIRSF000168">
    <property type="entry name" value="Acyl-CoA_oxidase"/>
    <property type="match status" value="1"/>
</dbReference>
<feature type="active site" description="Proton acceptor" evidence="13">
    <location>
        <position position="457"/>
    </location>
</feature>
<dbReference type="Gene3D" id="1.10.540.10">
    <property type="entry name" value="Acyl-CoA dehydrogenase/oxidase, N-terminal domain"/>
    <property type="match status" value="1"/>
</dbReference>
<keyword evidence="7 12" id="KW-0274">FAD</keyword>
<dbReference type="GO" id="GO:0033540">
    <property type="term" value="P:fatty acid beta-oxidation using acyl-CoA oxidase"/>
    <property type="evidence" value="ECO:0007669"/>
    <property type="project" value="TreeGrafter"/>
</dbReference>
<dbReference type="GO" id="GO:0003997">
    <property type="term" value="F:acyl-CoA oxidase activity"/>
    <property type="evidence" value="ECO:0007669"/>
    <property type="project" value="UniProtKB-EC"/>
</dbReference>
<evidence type="ECO:0000256" key="7">
    <source>
        <dbReference type="ARBA" id="ARBA00022827"/>
    </source>
</evidence>
<feature type="binding site" evidence="14">
    <location>
        <position position="207"/>
    </location>
    <ligand>
        <name>FAD</name>
        <dbReference type="ChEBI" id="CHEBI:57692"/>
    </ligand>
</feature>
<keyword evidence="8" id="KW-0276">Fatty acid metabolism</keyword>
<dbReference type="Pfam" id="PF14749">
    <property type="entry name" value="Acyl-CoA_ox_N"/>
    <property type="match status" value="1"/>
</dbReference>
<keyword evidence="10" id="KW-0443">Lipid metabolism</keyword>
<dbReference type="InterPro" id="IPR036250">
    <property type="entry name" value="AcylCo_DH-like_C"/>
</dbReference>
<evidence type="ECO:0000256" key="14">
    <source>
        <dbReference type="PIRSR" id="PIRSR000168-2"/>
    </source>
</evidence>
<comment type="subcellular location">
    <subcellularLocation>
        <location evidence="3">Peroxisome</location>
    </subcellularLocation>
</comment>
<dbReference type="Gene3D" id="1.20.140.10">
    <property type="entry name" value="Butyryl-CoA Dehydrogenase, subunit A, domain 3"/>
    <property type="match status" value="2"/>
</dbReference>
<dbReference type="SUPFAM" id="SSF56645">
    <property type="entry name" value="Acyl-CoA dehydrogenase NM domain-like"/>
    <property type="match status" value="1"/>
</dbReference>
<dbReference type="HOGENOM" id="CLU_014629_3_1_1"/>